<organism evidence="9 10">
    <name type="scientific">Breznakia blatticola</name>
    <dbReference type="NCBI Taxonomy" id="1754012"/>
    <lineage>
        <taxon>Bacteria</taxon>
        <taxon>Bacillati</taxon>
        <taxon>Bacillota</taxon>
        <taxon>Erysipelotrichia</taxon>
        <taxon>Erysipelotrichales</taxon>
        <taxon>Erysipelotrichaceae</taxon>
        <taxon>Breznakia</taxon>
    </lineage>
</organism>
<evidence type="ECO:0000256" key="7">
    <source>
        <dbReference type="ARBA" id="ARBA00022997"/>
    </source>
</evidence>
<comment type="similarity">
    <text evidence="2">Belongs to the peptidase M20A family.</text>
</comment>
<evidence type="ECO:0000256" key="6">
    <source>
        <dbReference type="ARBA" id="ARBA00022833"/>
    </source>
</evidence>
<dbReference type="Gene3D" id="3.40.630.10">
    <property type="entry name" value="Zn peptidases"/>
    <property type="match status" value="1"/>
</dbReference>
<dbReference type="PANTHER" id="PTHR43808:SF31">
    <property type="entry name" value="N-ACETYL-L-CITRULLINE DEACETYLASE"/>
    <property type="match status" value="1"/>
</dbReference>
<dbReference type="InterPro" id="IPR002933">
    <property type="entry name" value="Peptidase_M20"/>
</dbReference>
<dbReference type="Gene3D" id="3.30.70.360">
    <property type="match status" value="2"/>
</dbReference>
<dbReference type="EMBL" id="SODD01000004">
    <property type="protein sequence ID" value="TDW25527.1"/>
    <property type="molecule type" value="Genomic_DNA"/>
</dbReference>
<evidence type="ECO:0000256" key="2">
    <source>
        <dbReference type="ARBA" id="ARBA00006247"/>
    </source>
</evidence>
<dbReference type="OrthoDB" id="9761532at2"/>
<keyword evidence="4" id="KW-0479">Metal-binding</keyword>
<comment type="caution">
    <text evidence="9">The sequence shown here is derived from an EMBL/GenBank/DDBJ whole genome shotgun (WGS) entry which is preliminary data.</text>
</comment>
<dbReference type="GO" id="GO:0008270">
    <property type="term" value="F:zinc ion binding"/>
    <property type="evidence" value="ECO:0007669"/>
    <property type="project" value="InterPro"/>
</dbReference>
<keyword evidence="10" id="KW-1185">Reference proteome</keyword>
<gene>
    <name evidence="9" type="ORF">EDD63_10455</name>
</gene>
<keyword evidence="3" id="KW-0645">Protease</keyword>
<evidence type="ECO:0000256" key="8">
    <source>
        <dbReference type="ARBA" id="ARBA00023049"/>
    </source>
</evidence>
<dbReference type="InterPro" id="IPR036264">
    <property type="entry name" value="Bact_exopeptidase_dim_dom"/>
</dbReference>
<dbReference type="Pfam" id="PF01546">
    <property type="entry name" value="Peptidase_M20"/>
    <property type="match status" value="1"/>
</dbReference>
<dbReference type="GO" id="GO:0006526">
    <property type="term" value="P:L-arginine biosynthetic process"/>
    <property type="evidence" value="ECO:0007669"/>
    <property type="project" value="TreeGrafter"/>
</dbReference>
<evidence type="ECO:0000256" key="5">
    <source>
        <dbReference type="ARBA" id="ARBA00022801"/>
    </source>
</evidence>
<keyword evidence="6" id="KW-0862">Zinc</keyword>
<dbReference type="NCBIfam" id="TIGR01887">
    <property type="entry name" value="dipeptidaselike"/>
    <property type="match status" value="1"/>
</dbReference>
<dbReference type="GO" id="GO:0006508">
    <property type="term" value="P:proteolysis"/>
    <property type="evidence" value="ECO:0007669"/>
    <property type="project" value="UniProtKB-KW"/>
</dbReference>
<proteinExistence type="inferred from homology"/>
<dbReference type="RefSeq" id="WP_134168057.1">
    <property type="nucleotide sequence ID" value="NZ_SODD01000004.1"/>
</dbReference>
<dbReference type="PANTHER" id="PTHR43808">
    <property type="entry name" value="ACETYLORNITHINE DEACETYLASE"/>
    <property type="match status" value="1"/>
</dbReference>
<comment type="cofactor">
    <cofactor evidence="1">
        <name>Zn(2+)</name>
        <dbReference type="ChEBI" id="CHEBI:29105"/>
    </cofactor>
</comment>
<evidence type="ECO:0000313" key="9">
    <source>
        <dbReference type="EMBL" id="TDW25527.1"/>
    </source>
</evidence>
<evidence type="ECO:0000256" key="4">
    <source>
        <dbReference type="ARBA" id="ARBA00022723"/>
    </source>
</evidence>
<dbReference type="SUPFAM" id="SSF53187">
    <property type="entry name" value="Zn-dependent exopeptidases"/>
    <property type="match status" value="1"/>
</dbReference>
<name>A0A4V3G956_9FIRM</name>
<dbReference type="InterPro" id="IPR010964">
    <property type="entry name" value="M20A_pepV-rel"/>
</dbReference>
<evidence type="ECO:0000313" key="10">
    <source>
        <dbReference type="Proteomes" id="UP000294743"/>
    </source>
</evidence>
<dbReference type="Proteomes" id="UP000294743">
    <property type="component" value="Unassembled WGS sequence"/>
</dbReference>
<reference evidence="9 10" key="1">
    <citation type="submission" date="2019-03" db="EMBL/GenBank/DDBJ databases">
        <title>Genomic Encyclopedia of Type Strains, Phase IV (KMG-IV): sequencing the most valuable type-strain genomes for metagenomic binning, comparative biology and taxonomic classification.</title>
        <authorList>
            <person name="Goeker M."/>
        </authorList>
    </citation>
    <scope>NUCLEOTIDE SEQUENCE [LARGE SCALE GENOMIC DNA]</scope>
    <source>
        <strain evidence="9 10">DSM 28867</strain>
    </source>
</reference>
<dbReference type="SUPFAM" id="SSF55031">
    <property type="entry name" value="Bacterial exopeptidase dimerisation domain"/>
    <property type="match status" value="1"/>
</dbReference>
<dbReference type="GO" id="GO:0016805">
    <property type="term" value="F:dipeptidase activity"/>
    <property type="evidence" value="ECO:0007669"/>
    <property type="project" value="UniProtKB-KW"/>
</dbReference>
<keyword evidence="7" id="KW-0224">Dipeptidase</keyword>
<keyword evidence="5" id="KW-0378">Hydrolase</keyword>
<evidence type="ECO:0000256" key="1">
    <source>
        <dbReference type="ARBA" id="ARBA00001947"/>
    </source>
</evidence>
<dbReference type="InterPro" id="IPR050072">
    <property type="entry name" value="Peptidase_M20A"/>
</dbReference>
<accession>A0A4V3G956</accession>
<sequence length="465" mass="51167">MDFYTIMNEYKEAFLSDLKGLIAIPSLEDFSTAKEHAPFGTEVRNALDYMLDLGRKEGFVVKDLDGYAGTIEYGEGKESIGVLGHLDIVPFGEGWTNAPTDMVERDGYILGRGVLDDKGPTMAAFYALKALKDHNIKLDKKIILILGTNEETGMKCMDYYAKHGEIPTCGFTPDADFPVIYGEKGHINPVLVSDKTTVIKKLVAGERPNIVIGKAQATLPKLTDKQKDEFHYYLQVEKLTGQIIDAGEDDIIEIEGKYFHAAMAYNGVNAAVHILNYVGASFHDELAASFANILMDWKGTGLGIAMEGAYMGFLTMNVGIVSIENNHSEITLDIRYPNDTTGKELEQRIIDSLPASITCKPVEDSKPLFVDPNSTIVKTLMHAYQAYTKDLFSPAKTIGGGTYARKFENFVAFGPEFPDRETPNFFVGGPHEKDEGIKVNDLLKAGAIYAQALQDLAKEDSHADA</sequence>
<dbReference type="GO" id="GO:0008777">
    <property type="term" value="F:acetylornithine deacetylase activity"/>
    <property type="evidence" value="ECO:0007669"/>
    <property type="project" value="TreeGrafter"/>
</dbReference>
<evidence type="ECO:0000256" key="3">
    <source>
        <dbReference type="ARBA" id="ARBA00022670"/>
    </source>
</evidence>
<dbReference type="NCBIfam" id="NF005591">
    <property type="entry name" value="PRK07318.1"/>
    <property type="match status" value="1"/>
</dbReference>
<dbReference type="AlphaFoldDB" id="A0A4V3G956"/>
<protein>
    <submittedName>
        <fullName evidence="9">Succinyl-diaminopimelate desuccinylase</fullName>
    </submittedName>
</protein>
<keyword evidence="8" id="KW-0482">Metalloprotease</keyword>
<dbReference type="GO" id="GO:0008237">
    <property type="term" value="F:metallopeptidase activity"/>
    <property type="evidence" value="ECO:0007669"/>
    <property type="project" value="UniProtKB-KW"/>
</dbReference>